<proteinExistence type="predicted"/>
<comment type="caution">
    <text evidence="2">The sequence shown here is derived from an EMBL/GenBank/DDBJ whole genome shotgun (WGS) entry which is preliminary data.</text>
</comment>
<name>A0ABP4Q0V2_9ACTN</name>
<dbReference type="EMBL" id="BAAAPH010000025">
    <property type="protein sequence ID" value="GAA1597492.1"/>
    <property type="molecule type" value="Genomic_DNA"/>
</dbReference>
<organism evidence="2 3">
    <name type="scientific">Kribbella hippodromi</name>
    <dbReference type="NCBI Taxonomy" id="434347"/>
    <lineage>
        <taxon>Bacteria</taxon>
        <taxon>Bacillati</taxon>
        <taxon>Actinomycetota</taxon>
        <taxon>Actinomycetes</taxon>
        <taxon>Propionibacteriales</taxon>
        <taxon>Kribbellaceae</taxon>
        <taxon>Kribbella</taxon>
    </lineage>
</organism>
<keyword evidence="3" id="KW-1185">Reference proteome</keyword>
<dbReference type="Proteomes" id="UP001501705">
    <property type="component" value="Unassembled WGS sequence"/>
</dbReference>
<evidence type="ECO:0000313" key="3">
    <source>
        <dbReference type="Proteomes" id="UP001501705"/>
    </source>
</evidence>
<reference evidence="3" key="1">
    <citation type="journal article" date="2019" name="Int. J. Syst. Evol. Microbiol.">
        <title>The Global Catalogue of Microorganisms (GCM) 10K type strain sequencing project: providing services to taxonomists for standard genome sequencing and annotation.</title>
        <authorList>
            <consortium name="The Broad Institute Genomics Platform"/>
            <consortium name="The Broad Institute Genome Sequencing Center for Infectious Disease"/>
            <person name="Wu L."/>
            <person name="Ma J."/>
        </authorList>
    </citation>
    <scope>NUCLEOTIDE SEQUENCE [LARGE SCALE GENOMIC DNA]</scope>
    <source>
        <strain evidence="3">JCM 15572</strain>
    </source>
</reference>
<gene>
    <name evidence="2" type="ORF">GCM10009804_62420</name>
</gene>
<accession>A0ABP4Q0V2</accession>
<sequence length="83" mass="8662">MNDSTRLAIIGPAVKIRNPITQGEMNSHPARPSRRASGLRFGRPRFAPDVPPADRPGAGSTRCCCAVAGAEPDALVEVIVSPG</sequence>
<protein>
    <submittedName>
        <fullName evidence="2">Uncharacterized protein</fullName>
    </submittedName>
</protein>
<feature type="region of interest" description="Disordered" evidence="1">
    <location>
        <begin position="19"/>
        <end position="60"/>
    </location>
</feature>
<evidence type="ECO:0000256" key="1">
    <source>
        <dbReference type="SAM" id="MobiDB-lite"/>
    </source>
</evidence>
<evidence type="ECO:0000313" key="2">
    <source>
        <dbReference type="EMBL" id="GAA1597492.1"/>
    </source>
</evidence>